<gene>
    <name evidence="1" type="ORF">BSONL12_02934</name>
</gene>
<accession>M5PET8</accession>
<name>M5PET8_9BACI</name>
<dbReference type="InterPro" id="IPR017850">
    <property type="entry name" value="Alkaline_phosphatase_core_sf"/>
</dbReference>
<dbReference type="EMBL" id="AOFM01000003">
    <property type="protein sequence ID" value="EME75895.1"/>
    <property type="molecule type" value="Genomic_DNA"/>
</dbReference>
<dbReference type="PATRIC" id="fig|1274524.3.peg.641"/>
<evidence type="ECO:0000313" key="2">
    <source>
        <dbReference type="Proteomes" id="UP000011907"/>
    </source>
</evidence>
<dbReference type="STRING" id="1274524.BSONL12_02934"/>
<protein>
    <submittedName>
        <fullName evidence="1">Alkaline phosphatase</fullName>
    </submittedName>
</protein>
<dbReference type="Proteomes" id="UP000011907">
    <property type="component" value="Unassembled WGS sequence"/>
</dbReference>
<sequence length="68" mass="7652">MNLQYEAGTVEKAVKTILKPVKHGVDYRRLTDEEVPVYAFGPGKGPFTGILDSTDQAKNIFKILWNNK</sequence>
<comment type="caution">
    <text evidence="1">The sequence shown here is derived from an EMBL/GenBank/DDBJ whole genome shotgun (WGS) entry which is preliminary data.</text>
</comment>
<dbReference type="AlphaFoldDB" id="M5PET8"/>
<proteinExistence type="predicted"/>
<dbReference type="SUPFAM" id="SSF53649">
    <property type="entry name" value="Alkaline phosphatase-like"/>
    <property type="match status" value="1"/>
</dbReference>
<evidence type="ECO:0000313" key="1">
    <source>
        <dbReference type="EMBL" id="EME75895.1"/>
    </source>
</evidence>
<organism evidence="1 2">
    <name type="scientific">Bacillus sonorensis L12</name>
    <dbReference type="NCBI Taxonomy" id="1274524"/>
    <lineage>
        <taxon>Bacteria</taxon>
        <taxon>Bacillati</taxon>
        <taxon>Bacillota</taxon>
        <taxon>Bacilli</taxon>
        <taxon>Bacillales</taxon>
        <taxon>Bacillaceae</taxon>
        <taxon>Bacillus</taxon>
    </lineage>
</organism>
<reference evidence="1 2" key="1">
    <citation type="journal article" date="2013" name="Genome Announc.">
        <title>Draft Whole-Genome Sequence of Bacillus sonorensis Strain L12, a Source of Nonribosomal Lipopeptides.</title>
        <authorList>
            <person name="Adimpong D.B."/>
            <person name="Sorensen K.I."/>
            <person name="Nielsen D.S."/>
            <person name="Thorsen L."/>
            <person name="Rasmussen T.B."/>
            <person name="Derkx P.M."/>
            <person name="Jespersen L."/>
        </authorList>
    </citation>
    <scope>NUCLEOTIDE SEQUENCE [LARGE SCALE GENOMIC DNA]</scope>
    <source>
        <strain evidence="1 2">L12</strain>
    </source>
</reference>